<keyword evidence="1" id="KW-0812">Transmembrane</keyword>
<accession>A0A812LJF6</accession>
<organism evidence="2 3">
    <name type="scientific">Symbiodinium natans</name>
    <dbReference type="NCBI Taxonomy" id="878477"/>
    <lineage>
        <taxon>Eukaryota</taxon>
        <taxon>Sar</taxon>
        <taxon>Alveolata</taxon>
        <taxon>Dinophyceae</taxon>
        <taxon>Suessiales</taxon>
        <taxon>Symbiodiniaceae</taxon>
        <taxon>Symbiodinium</taxon>
    </lineage>
</organism>
<keyword evidence="3" id="KW-1185">Reference proteome</keyword>
<proteinExistence type="predicted"/>
<keyword evidence="1" id="KW-0472">Membrane</keyword>
<feature type="transmembrane region" description="Helical" evidence="1">
    <location>
        <begin position="372"/>
        <end position="390"/>
    </location>
</feature>
<evidence type="ECO:0000313" key="3">
    <source>
        <dbReference type="Proteomes" id="UP000604046"/>
    </source>
</evidence>
<dbReference type="EMBL" id="CAJNDS010000979">
    <property type="protein sequence ID" value="CAE7242519.1"/>
    <property type="molecule type" value="Genomic_DNA"/>
</dbReference>
<sequence>MRHLKEAFHAALKQDKKKLQEAASKYASTRLQTRLAMQVLHKAQYEPIMELHMFPKDPTDVRSAWMVLLVPRSEDIFGQTLFLCKQGRQQDGQKYSCLAQMAFQPLPFRALALLGMWDSAVERLRSTGHVLVAGVGLMFVACLCFGSCIIVYEVAIIICLIFRGSSPTASSLQSEDFLGMELPEAYQITRHVFLFTEPDANSKLANVAPLQVGSQVEVLETRRESAKFSIKRLPSALTSSVRRWIPNIFRTKIWARLKTPEGWIVLFDETWQLANATKADESVSAKYCTHPQLLVQFPAFLRRHVILASSHLAGQWVVMECVPQGFSLLAVFFLFQGCVLIGLFHREIGIPHIASKAAQKQVYGEYNNLLRFVMHAAALYYAMLTATAALEYDEVLETQQVILELGKPVLAVRLVWLAVAVSVVVAASLLEASATSSFNFLTFLTTLILHILDLSTSSSGLDKWRQPQIEADEFTAVASRQLEHTTSGPKTLSKQRAVLRSLASLVSRLCAVSGLAVLMLIVLDVQSTQPQLTRYSFDRGYLQYPASEEAYHNTLVLPADVDSVVFFFEVGAHTSHLFLKCVHPLLEEVEPVLLFSAKDRAERTGEYQLAIPAGPLYSRITVEATGWPKPTVYTVHVIRIGVDKNLAITGSMTGSGGAKIFHEVRSWQHLARTPEWYVPALDMNANITLTMVQKPCAFAPVFVGTSCPLWCSHACSERQVFGIRVNGTNQTVQVVACLSPSLHDSFIQTGHTSDLWSDKEALSAWLGEMLTGLVSLAGSYLSPGLPCRHCIPENVSTTQPAHLLLGPRLELGTAMGPEDGSSGEQIHVRITSEPPAAQLIMNGAGFLFPRFSQREPRRKYVVCCLDTWDSLSATVSDARYEVTAHVESVGDDCSGTVEQKLFTVARRPSAYSPDGGGLYKIGQTVVMTSAQACLSEAMNTDNLSAFHDIGSCIPAERRRQAWNRTAIAMAQTLVQDWRLDASHP</sequence>
<feature type="transmembrane region" description="Helical" evidence="1">
    <location>
        <begin position="129"/>
        <end position="162"/>
    </location>
</feature>
<evidence type="ECO:0000256" key="1">
    <source>
        <dbReference type="SAM" id="Phobius"/>
    </source>
</evidence>
<keyword evidence="1" id="KW-1133">Transmembrane helix</keyword>
<reference evidence="2" key="1">
    <citation type="submission" date="2021-02" db="EMBL/GenBank/DDBJ databases">
        <authorList>
            <person name="Dougan E. K."/>
            <person name="Rhodes N."/>
            <person name="Thang M."/>
            <person name="Chan C."/>
        </authorList>
    </citation>
    <scope>NUCLEOTIDE SEQUENCE</scope>
</reference>
<feature type="transmembrane region" description="Helical" evidence="1">
    <location>
        <begin position="502"/>
        <end position="523"/>
    </location>
</feature>
<dbReference type="Proteomes" id="UP000604046">
    <property type="component" value="Unassembled WGS sequence"/>
</dbReference>
<comment type="caution">
    <text evidence="2">The sequence shown here is derived from an EMBL/GenBank/DDBJ whole genome shotgun (WGS) entry which is preliminary data.</text>
</comment>
<feature type="transmembrane region" description="Helical" evidence="1">
    <location>
        <begin position="326"/>
        <end position="345"/>
    </location>
</feature>
<gene>
    <name evidence="2" type="primary">Fem1b</name>
    <name evidence="2" type="ORF">SNAT2548_LOCUS11140</name>
</gene>
<dbReference type="AlphaFoldDB" id="A0A812LJF6"/>
<evidence type="ECO:0000313" key="2">
    <source>
        <dbReference type="EMBL" id="CAE7242519.1"/>
    </source>
</evidence>
<name>A0A812LJF6_9DINO</name>
<protein>
    <submittedName>
        <fullName evidence="2">Fem1b protein</fullName>
    </submittedName>
</protein>
<feature type="transmembrane region" description="Helical" evidence="1">
    <location>
        <begin position="410"/>
        <end position="430"/>
    </location>
</feature>